<keyword evidence="3" id="KW-1185">Reference proteome</keyword>
<evidence type="ECO:0000313" key="3">
    <source>
        <dbReference type="Proteomes" id="UP001595947"/>
    </source>
</evidence>
<feature type="transmembrane region" description="Helical" evidence="1">
    <location>
        <begin position="134"/>
        <end position="165"/>
    </location>
</feature>
<evidence type="ECO:0000313" key="2">
    <source>
        <dbReference type="EMBL" id="MFC5061635.1"/>
    </source>
</evidence>
<feature type="transmembrane region" description="Helical" evidence="1">
    <location>
        <begin position="104"/>
        <end position="122"/>
    </location>
</feature>
<dbReference type="EMBL" id="JBHSIV010000004">
    <property type="protein sequence ID" value="MFC5061635.1"/>
    <property type="molecule type" value="Genomic_DNA"/>
</dbReference>
<evidence type="ECO:0000256" key="1">
    <source>
        <dbReference type="SAM" id="Phobius"/>
    </source>
</evidence>
<name>A0ABV9YG01_9PSEU</name>
<evidence type="ECO:0008006" key="4">
    <source>
        <dbReference type="Google" id="ProtNLM"/>
    </source>
</evidence>
<protein>
    <recommendedName>
        <fullName evidence="4">TM2 domain-containing protein</fullName>
    </recommendedName>
</protein>
<keyword evidence="1" id="KW-0472">Membrane</keyword>
<keyword evidence="1" id="KW-0812">Transmembrane</keyword>
<keyword evidence="1" id="KW-1133">Transmembrane helix</keyword>
<accession>A0ABV9YG01</accession>
<gene>
    <name evidence="2" type="ORF">ACFPBZ_05430</name>
</gene>
<reference evidence="3" key="1">
    <citation type="journal article" date="2019" name="Int. J. Syst. Evol. Microbiol.">
        <title>The Global Catalogue of Microorganisms (GCM) 10K type strain sequencing project: providing services to taxonomists for standard genome sequencing and annotation.</title>
        <authorList>
            <consortium name="The Broad Institute Genomics Platform"/>
            <consortium name="The Broad Institute Genome Sequencing Center for Infectious Disease"/>
            <person name="Wu L."/>
            <person name="Ma J."/>
        </authorList>
    </citation>
    <scope>NUCLEOTIDE SEQUENCE [LARGE SCALE GENOMIC DNA]</scope>
    <source>
        <strain evidence="3">CGMCC 4.7093</strain>
    </source>
</reference>
<comment type="caution">
    <text evidence="2">The sequence shown here is derived from an EMBL/GenBank/DDBJ whole genome shotgun (WGS) entry which is preliminary data.</text>
</comment>
<proteinExistence type="predicted"/>
<dbReference type="RefSeq" id="WP_378034986.1">
    <property type="nucleotide sequence ID" value="NZ_JBHSIV010000004.1"/>
</dbReference>
<organism evidence="2 3">
    <name type="scientific">Actinomycetospora atypica</name>
    <dbReference type="NCBI Taxonomy" id="1290095"/>
    <lineage>
        <taxon>Bacteria</taxon>
        <taxon>Bacillati</taxon>
        <taxon>Actinomycetota</taxon>
        <taxon>Actinomycetes</taxon>
        <taxon>Pseudonocardiales</taxon>
        <taxon>Pseudonocardiaceae</taxon>
        <taxon>Actinomycetospora</taxon>
    </lineage>
</organism>
<sequence>MTEIARATCPTCSTELSGAGAICPNCRPHPGWSAPAPSGQYPAPPFPGQAYPGQPYAPYQGQPYPNAPYAGGPYPMPQPSYPPMPAPNAYAQPYGMPVRSAKSAGVAVLLTFFWLGAGHLYLDRVGTGLALMGAHFVVGIFLFVLFAPLGFLVWLAAFITCAVVCSNLANQINAGTVPPRLTW</sequence>
<dbReference type="Proteomes" id="UP001595947">
    <property type="component" value="Unassembled WGS sequence"/>
</dbReference>